<reference evidence="8" key="1">
    <citation type="submission" date="2021-01" db="UniProtKB">
        <authorList>
            <consortium name="EnsemblPlants"/>
        </authorList>
    </citation>
    <scope>IDENTIFICATION</scope>
</reference>
<protein>
    <submittedName>
        <fullName evidence="8">Uncharacterized protein</fullName>
    </submittedName>
</protein>
<feature type="region of interest" description="Disordered" evidence="5">
    <location>
        <begin position="62"/>
        <end position="106"/>
    </location>
</feature>
<feature type="compositionally biased region" description="Acidic residues" evidence="5">
    <location>
        <begin position="229"/>
        <end position="243"/>
    </location>
</feature>
<dbReference type="PANTHER" id="PTHR13844">
    <property type="entry name" value="SWI/SNF-RELATED MATRIX-ASSOCIATED ACTIN-DEPENDENT REGULATOR OF CHROMATIN SUBFAMILY D"/>
    <property type="match status" value="1"/>
</dbReference>
<dbReference type="CDD" id="cd10567">
    <property type="entry name" value="SWIB-MDM2_like"/>
    <property type="match status" value="2"/>
</dbReference>
<feature type="region of interest" description="Disordered" evidence="5">
    <location>
        <begin position="209"/>
        <end position="278"/>
    </location>
</feature>
<feature type="domain" description="DM2" evidence="6">
    <location>
        <begin position="129"/>
        <end position="206"/>
    </location>
</feature>
<evidence type="ECO:0000313" key="9">
    <source>
        <dbReference type="Proteomes" id="UP000594263"/>
    </source>
</evidence>
<evidence type="ECO:0000256" key="4">
    <source>
        <dbReference type="ARBA" id="ARBA00023242"/>
    </source>
</evidence>
<dbReference type="GO" id="GO:0001181">
    <property type="term" value="F:RNA polymerase I general transcription initiation factor activity"/>
    <property type="evidence" value="ECO:0007669"/>
    <property type="project" value="UniProtKB-ARBA"/>
</dbReference>
<dbReference type="InterPro" id="IPR003121">
    <property type="entry name" value="SWIB_MDM2_domain"/>
</dbReference>
<dbReference type="FunFam" id="1.10.245.10:FF:000004">
    <property type="entry name" value="Upstream activation factor subunit"/>
    <property type="match status" value="1"/>
</dbReference>
<comment type="subcellular location">
    <subcellularLocation>
        <location evidence="1">Nucleus</location>
    </subcellularLocation>
</comment>
<name>A0A7N0TA89_KALFE</name>
<feature type="domain" description="DM2" evidence="6">
    <location>
        <begin position="276"/>
        <end position="355"/>
    </location>
</feature>
<dbReference type="Gene3D" id="1.10.245.10">
    <property type="entry name" value="SWIB/MDM2 domain"/>
    <property type="match status" value="2"/>
</dbReference>
<evidence type="ECO:0000256" key="1">
    <source>
        <dbReference type="ARBA" id="ARBA00004123"/>
    </source>
</evidence>
<evidence type="ECO:0000256" key="2">
    <source>
        <dbReference type="ARBA" id="ARBA00023015"/>
    </source>
</evidence>
<feature type="domain" description="DEK-C" evidence="7">
    <location>
        <begin position="1"/>
        <end position="56"/>
    </location>
</feature>
<dbReference type="Pfam" id="PF08766">
    <property type="entry name" value="DEK_C"/>
    <property type="match status" value="1"/>
</dbReference>
<feature type="compositionally biased region" description="Acidic residues" evidence="5">
    <location>
        <begin position="78"/>
        <end position="104"/>
    </location>
</feature>
<evidence type="ECO:0000256" key="3">
    <source>
        <dbReference type="ARBA" id="ARBA00023163"/>
    </source>
</evidence>
<dbReference type="PROSITE" id="PS51998">
    <property type="entry name" value="DEK_C"/>
    <property type="match status" value="1"/>
</dbReference>
<dbReference type="PROSITE" id="PS51925">
    <property type="entry name" value="SWIB_MDM2"/>
    <property type="match status" value="2"/>
</dbReference>
<dbReference type="Gramene" id="Kaladp0028s0044.1.v1.1">
    <property type="protein sequence ID" value="Kaladp0028s0044.1.v1.1"/>
    <property type="gene ID" value="Kaladp0028s0044.v1.1"/>
</dbReference>
<evidence type="ECO:0000256" key="5">
    <source>
        <dbReference type="SAM" id="MobiDB-lite"/>
    </source>
</evidence>
<proteinExistence type="predicted"/>
<dbReference type="InterPro" id="IPR019835">
    <property type="entry name" value="SWIB_domain"/>
</dbReference>
<dbReference type="InterPro" id="IPR036885">
    <property type="entry name" value="SWIB_MDM2_dom_sf"/>
</dbReference>
<keyword evidence="9" id="KW-1185">Reference proteome</keyword>
<organism evidence="8 9">
    <name type="scientific">Kalanchoe fedtschenkoi</name>
    <name type="common">Lavender scallops</name>
    <name type="synonym">South American air plant</name>
    <dbReference type="NCBI Taxonomy" id="63787"/>
    <lineage>
        <taxon>Eukaryota</taxon>
        <taxon>Viridiplantae</taxon>
        <taxon>Streptophyta</taxon>
        <taxon>Embryophyta</taxon>
        <taxon>Tracheophyta</taxon>
        <taxon>Spermatophyta</taxon>
        <taxon>Magnoliopsida</taxon>
        <taxon>eudicotyledons</taxon>
        <taxon>Gunneridae</taxon>
        <taxon>Pentapetalae</taxon>
        <taxon>Saxifragales</taxon>
        <taxon>Crassulaceae</taxon>
        <taxon>Kalanchoe</taxon>
    </lineage>
</organism>
<dbReference type="OMA" id="FSMNKYI"/>
<accession>A0A7N0TA89</accession>
<dbReference type="Gene3D" id="1.10.10.60">
    <property type="entry name" value="Homeodomain-like"/>
    <property type="match status" value="1"/>
</dbReference>
<dbReference type="Proteomes" id="UP000594263">
    <property type="component" value="Unplaced"/>
</dbReference>
<dbReference type="SMART" id="SM00151">
    <property type="entry name" value="SWIB"/>
    <property type="match status" value="2"/>
</dbReference>
<keyword evidence="4" id="KW-0539">Nucleus</keyword>
<dbReference type="EnsemblPlants" id="Kaladp0028s0044.1.v1.1">
    <property type="protein sequence ID" value="Kaladp0028s0044.1.v1.1"/>
    <property type="gene ID" value="Kaladp0028s0044.v1.1"/>
</dbReference>
<evidence type="ECO:0000259" key="7">
    <source>
        <dbReference type="PROSITE" id="PS51998"/>
    </source>
</evidence>
<feature type="compositionally biased region" description="Basic and acidic residues" evidence="5">
    <location>
        <begin position="218"/>
        <end position="228"/>
    </location>
</feature>
<dbReference type="GO" id="GO:0000500">
    <property type="term" value="C:RNA polymerase I upstream activating factor complex"/>
    <property type="evidence" value="ECO:0007669"/>
    <property type="project" value="UniProtKB-ARBA"/>
</dbReference>
<evidence type="ECO:0000313" key="8">
    <source>
        <dbReference type="EnsemblPlants" id="Kaladp0028s0044.1.v1.1"/>
    </source>
</evidence>
<keyword evidence="3" id="KW-0804">Transcription</keyword>
<dbReference type="SUPFAM" id="SSF47592">
    <property type="entry name" value="SWIB/MDM2 domain"/>
    <property type="match status" value="2"/>
</dbReference>
<dbReference type="InterPro" id="IPR014876">
    <property type="entry name" value="DEK_C"/>
</dbReference>
<dbReference type="AlphaFoldDB" id="A0A7N0TA89"/>
<sequence length="358" mass="40968">MASDEEIAARLREFLRTSDLSTTTTAIVRRRLEEDLGIDLSDKKAFVREQVDLFLQSQVVESGEGEVEEASGEKEVKEEDEGEVEVDGEGCESEEEEEEHEEECSNGYKTRKRVSKKVKTEVKRKGGGGFCKVCSLSPQLQEFTGTSEMARTEVVKIIWAYIKEKNLQDPSNKRNILCDEKLRELFKVDCINMFQMNKVLAKHIWPLESDGATPLKGTPKEKKPKKESEEEVEDKEEEEEEEEEPKRKGRRKKGTSDEDEDEPKRKGKHQRGGNSGFLAPLKLSDALMKFLGTGESELARSQVVKRIWDYIKENSLQDPSDKRQISCDEKLKELFEVDSFHGFTVSKLLKAHLTKVER</sequence>
<keyword evidence="2" id="KW-0805">Transcription regulation</keyword>
<dbReference type="Pfam" id="PF02201">
    <property type="entry name" value="SWIB"/>
    <property type="match status" value="2"/>
</dbReference>
<evidence type="ECO:0000259" key="6">
    <source>
        <dbReference type="PROSITE" id="PS51925"/>
    </source>
</evidence>
<dbReference type="SUPFAM" id="SSF109715">
    <property type="entry name" value="DEK C-terminal domain"/>
    <property type="match status" value="1"/>
</dbReference>